<dbReference type="InterPro" id="IPR002645">
    <property type="entry name" value="STAS_dom"/>
</dbReference>
<protein>
    <recommendedName>
        <fullName evidence="2">Anti-sigma factor antagonist</fullName>
    </recommendedName>
</protein>
<evidence type="ECO:0000259" key="4">
    <source>
        <dbReference type="PROSITE" id="PS50801"/>
    </source>
</evidence>
<dbReference type="GO" id="GO:0043856">
    <property type="term" value="F:anti-sigma factor antagonist activity"/>
    <property type="evidence" value="ECO:0007669"/>
    <property type="project" value="InterPro"/>
</dbReference>
<reference evidence="5" key="1">
    <citation type="submission" date="2020-12" db="EMBL/GenBank/DDBJ databases">
        <title>Prauserella sp. ASG 168, a novel actinomycete isolated from cave rock.</title>
        <authorList>
            <person name="Suriyachadkun C."/>
        </authorList>
    </citation>
    <scope>NUCLEOTIDE SEQUENCE</scope>
    <source>
        <strain evidence="5">ASG 168</strain>
    </source>
</reference>
<feature type="compositionally biased region" description="Pro residues" evidence="3">
    <location>
        <begin position="1"/>
        <end position="14"/>
    </location>
</feature>
<dbReference type="Pfam" id="PF01740">
    <property type="entry name" value="STAS"/>
    <property type="match status" value="1"/>
</dbReference>
<sequence>MPAPDPYPNTPSPSPGESGVTVRPERRGDAVVLRVTGELDLMSSPVLDGHVATALEEPPPPLLVIDLSGVSFLASSGMASLVAAQQAAGESTTLRVVATGRATARALEVVGLDQQLPVHASLEEALAEGR</sequence>
<dbReference type="NCBIfam" id="TIGR00377">
    <property type="entry name" value="ant_ant_sig"/>
    <property type="match status" value="1"/>
</dbReference>
<accession>A0A934V3R6</accession>
<comment type="similarity">
    <text evidence="1 2">Belongs to the anti-sigma-factor antagonist family.</text>
</comment>
<dbReference type="PANTHER" id="PTHR33495">
    <property type="entry name" value="ANTI-SIGMA FACTOR ANTAGONIST TM_1081-RELATED-RELATED"/>
    <property type="match status" value="1"/>
</dbReference>
<dbReference type="PROSITE" id="PS50801">
    <property type="entry name" value="STAS"/>
    <property type="match status" value="1"/>
</dbReference>
<name>A0A934V3R6_9PSEU</name>
<proteinExistence type="inferred from homology"/>
<evidence type="ECO:0000256" key="3">
    <source>
        <dbReference type="SAM" id="MobiDB-lite"/>
    </source>
</evidence>
<dbReference type="Proteomes" id="UP000635245">
    <property type="component" value="Unassembled WGS sequence"/>
</dbReference>
<dbReference type="Gene3D" id="3.30.750.24">
    <property type="entry name" value="STAS domain"/>
    <property type="match status" value="1"/>
</dbReference>
<comment type="caution">
    <text evidence="5">The sequence shown here is derived from an EMBL/GenBank/DDBJ whole genome shotgun (WGS) entry which is preliminary data.</text>
</comment>
<gene>
    <name evidence="5" type="ORF">JHE00_03230</name>
</gene>
<evidence type="ECO:0000313" key="5">
    <source>
        <dbReference type="EMBL" id="MBK1783325.1"/>
    </source>
</evidence>
<dbReference type="CDD" id="cd07043">
    <property type="entry name" value="STAS_anti-anti-sigma_factors"/>
    <property type="match status" value="1"/>
</dbReference>
<evidence type="ECO:0000256" key="2">
    <source>
        <dbReference type="RuleBase" id="RU003749"/>
    </source>
</evidence>
<dbReference type="InterPro" id="IPR036513">
    <property type="entry name" value="STAS_dom_sf"/>
</dbReference>
<feature type="domain" description="STAS" evidence="4">
    <location>
        <begin position="20"/>
        <end position="129"/>
    </location>
</feature>
<dbReference type="SUPFAM" id="SSF52091">
    <property type="entry name" value="SpoIIaa-like"/>
    <property type="match status" value="1"/>
</dbReference>
<feature type="region of interest" description="Disordered" evidence="3">
    <location>
        <begin position="1"/>
        <end position="27"/>
    </location>
</feature>
<evidence type="ECO:0000256" key="1">
    <source>
        <dbReference type="ARBA" id="ARBA00009013"/>
    </source>
</evidence>
<dbReference type="EMBL" id="JAENJH010000001">
    <property type="protein sequence ID" value="MBK1783325.1"/>
    <property type="molecule type" value="Genomic_DNA"/>
</dbReference>
<keyword evidence="6" id="KW-1185">Reference proteome</keyword>
<dbReference type="RefSeq" id="WP_200314551.1">
    <property type="nucleotide sequence ID" value="NZ_JAENJH010000001.1"/>
</dbReference>
<dbReference type="PANTHER" id="PTHR33495:SF13">
    <property type="entry name" value="ANTI-SIGMA-F FACTOR ANTAGONIST RSFB"/>
    <property type="match status" value="1"/>
</dbReference>
<dbReference type="InterPro" id="IPR003658">
    <property type="entry name" value="Anti-sigma_ant"/>
</dbReference>
<evidence type="ECO:0000313" key="6">
    <source>
        <dbReference type="Proteomes" id="UP000635245"/>
    </source>
</evidence>
<organism evidence="5 6">
    <name type="scientific">Prauserella cavernicola</name>
    <dbReference type="NCBI Taxonomy" id="2800127"/>
    <lineage>
        <taxon>Bacteria</taxon>
        <taxon>Bacillati</taxon>
        <taxon>Actinomycetota</taxon>
        <taxon>Actinomycetes</taxon>
        <taxon>Pseudonocardiales</taxon>
        <taxon>Pseudonocardiaceae</taxon>
        <taxon>Prauserella</taxon>
    </lineage>
</organism>
<dbReference type="AlphaFoldDB" id="A0A934V3R6"/>